<accession>A0ABP9P882</accession>
<dbReference type="EMBL" id="BAABIA010000005">
    <property type="protein sequence ID" value="GAA5141545.1"/>
    <property type="molecule type" value="Genomic_DNA"/>
</dbReference>
<comment type="caution">
    <text evidence="1">The sequence shown here is derived from an EMBL/GenBank/DDBJ whole genome shotgun (WGS) entry which is preliminary data.</text>
</comment>
<organism evidence="1 2">
    <name type="scientific">Prosthecobacter algae</name>
    <dbReference type="NCBI Taxonomy" id="1144682"/>
    <lineage>
        <taxon>Bacteria</taxon>
        <taxon>Pseudomonadati</taxon>
        <taxon>Verrucomicrobiota</taxon>
        <taxon>Verrucomicrobiia</taxon>
        <taxon>Verrucomicrobiales</taxon>
        <taxon>Verrucomicrobiaceae</taxon>
        <taxon>Prosthecobacter</taxon>
    </lineage>
</organism>
<dbReference type="Proteomes" id="UP001499852">
    <property type="component" value="Unassembled WGS sequence"/>
</dbReference>
<evidence type="ECO:0000313" key="1">
    <source>
        <dbReference type="EMBL" id="GAA5141545.1"/>
    </source>
</evidence>
<dbReference type="InterPro" id="IPR019838">
    <property type="entry name" value="Verru/Chthon_B"/>
</dbReference>
<protein>
    <recommendedName>
        <fullName evidence="3">Verru_Chthon cassette protein B</fullName>
    </recommendedName>
</protein>
<evidence type="ECO:0000313" key="2">
    <source>
        <dbReference type="Proteomes" id="UP001499852"/>
    </source>
</evidence>
<sequence length="152" mass="16496">MAVGIMALGVVTILGLLPHGLEMSRKTANEQAETRIVDLIVGEMQSADWATLDLTPKQVRYFDDQGLELVEGEAGGGDFSIMLSYVVQVNIPPLDVRLPNNDGSMTPNQNLRRVMIKMIAAPLRDFNFDAPASTIPVKVFTQLVANTGLANN</sequence>
<evidence type="ECO:0008006" key="3">
    <source>
        <dbReference type="Google" id="ProtNLM"/>
    </source>
</evidence>
<reference evidence="2" key="1">
    <citation type="journal article" date="2019" name="Int. J. Syst. Evol. Microbiol.">
        <title>The Global Catalogue of Microorganisms (GCM) 10K type strain sequencing project: providing services to taxonomists for standard genome sequencing and annotation.</title>
        <authorList>
            <consortium name="The Broad Institute Genomics Platform"/>
            <consortium name="The Broad Institute Genome Sequencing Center for Infectious Disease"/>
            <person name="Wu L."/>
            <person name="Ma J."/>
        </authorList>
    </citation>
    <scope>NUCLEOTIDE SEQUENCE [LARGE SCALE GENOMIC DNA]</scope>
    <source>
        <strain evidence="2">JCM 18053</strain>
    </source>
</reference>
<keyword evidence="2" id="KW-1185">Reference proteome</keyword>
<dbReference type="NCBIfam" id="TIGR02598">
    <property type="entry name" value="Verru_Chthon cassette protein B"/>
    <property type="match status" value="1"/>
</dbReference>
<name>A0ABP9P882_9BACT</name>
<gene>
    <name evidence="1" type="ORF">GCM10023213_25850</name>
</gene>
<proteinExistence type="predicted"/>